<keyword evidence="3" id="KW-1005">Bacterial flagellum biogenesis</keyword>
<evidence type="ECO:0000313" key="7">
    <source>
        <dbReference type="Proteomes" id="UP000293902"/>
    </source>
</evidence>
<sequence length="171" mass="19454">MKKAADIIQTLLNEKLACYQELHLVLKAEKKAIGTIDLGMIWETTRAKKDLVGKIETLRNNILVTCQNHFPGMDKEMDKEPNSFSLNHLVHALPLTNKRKSDIRQIKRTIDKEKDIVAHFIKSNQTQVKKHLSVVDNIMDLIGNNVVQTRYTGKGMVTQGKKSNCLFMAQV</sequence>
<gene>
    <name evidence="5" type="ORF">DO021_05360</name>
    <name evidence="4" type="ORF">EYB58_07745</name>
</gene>
<evidence type="ECO:0000313" key="5">
    <source>
        <dbReference type="EMBL" id="RAM03049.1"/>
    </source>
</evidence>
<proteinExistence type="inferred from homology"/>
<dbReference type="OrthoDB" id="5417909at2"/>
<evidence type="ECO:0000313" key="4">
    <source>
        <dbReference type="EMBL" id="QBH12812.1"/>
    </source>
</evidence>
<dbReference type="Gene3D" id="1.20.58.300">
    <property type="entry name" value="FlgN-like"/>
    <property type="match status" value="1"/>
</dbReference>
<dbReference type="Proteomes" id="UP000248798">
    <property type="component" value="Unassembled WGS sequence"/>
</dbReference>
<keyword evidence="5" id="KW-0969">Cilium</keyword>
<reference evidence="5 6" key="1">
    <citation type="submission" date="2018-06" db="EMBL/GenBank/DDBJ databases">
        <title>Complete Genome Sequence of Desulfobacter hydrogenophilus (DSM3380).</title>
        <authorList>
            <person name="Marietou A."/>
            <person name="Schreiber L."/>
            <person name="Marshall I."/>
            <person name="Jorgensen B."/>
        </authorList>
    </citation>
    <scope>NUCLEOTIDE SEQUENCE [LARGE SCALE GENOMIC DNA]</scope>
    <source>
        <strain evidence="5 6">DSM 3380</strain>
    </source>
</reference>
<dbReference type="Pfam" id="PF05130">
    <property type="entry name" value="FlgN"/>
    <property type="match status" value="1"/>
</dbReference>
<dbReference type="InterPro" id="IPR036679">
    <property type="entry name" value="FlgN-like_sf"/>
</dbReference>
<reference evidence="4 7" key="2">
    <citation type="submission" date="2019-02" db="EMBL/GenBank/DDBJ databases">
        <title>Complete genome sequence of Desulfobacter hydrogenophilus AcRS1.</title>
        <authorList>
            <person name="Marietou A."/>
            <person name="Lund M.B."/>
            <person name="Marshall I.P.G."/>
            <person name="Schreiber L."/>
            <person name="Jorgensen B."/>
        </authorList>
    </citation>
    <scope>NUCLEOTIDE SEQUENCE [LARGE SCALE GENOMIC DNA]</scope>
    <source>
        <strain evidence="4 7">AcRS1</strain>
    </source>
</reference>
<comment type="function">
    <text evidence="1">Required for the efficient initiation of filament assembly.</text>
</comment>
<evidence type="ECO:0000256" key="1">
    <source>
        <dbReference type="ARBA" id="ARBA00002397"/>
    </source>
</evidence>
<keyword evidence="5" id="KW-0966">Cell projection</keyword>
<name>A0A328FFD3_9BACT</name>
<dbReference type="InterPro" id="IPR007809">
    <property type="entry name" value="FlgN-like"/>
</dbReference>
<comment type="similarity">
    <text evidence="2">Belongs to the FlgN family.</text>
</comment>
<organism evidence="5 6">
    <name type="scientific">Desulfobacter hydrogenophilus</name>
    <dbReference type="NCBI Taxonomy" id="2291"/>
    <lineage>
        <taxon>Bacteria</taxon>
        <taxon>Pseudomonadati</taxon>
        <taxon>Thermodesulfobacteriota</taxon>
        <taxon>Desulfobacteria</taxon>
        <taxon>Desulfobacterales</taxon>
        <taxon>Desulfobacteraceae</taxon>
        <taxon>Desulfobacter</taxon>
    </lineage>
</organism>
<evidence type="ECO:0000256" key="3">
    <source>
        <dbReference type="ARBA" id="ARBA00022795"/>
    </source>
</evidence>
<dbReference type="Proteomes" id="UP000293902">
    <property type="component" value="Chromosome"/>
</dbReference>
<keyword evidence="5" id="KW-0282">Flagellum</keyword>
<evidence type="ECO:0000256" key="2">
    <source>
        <dbReference type="ARBA" id="ARBA00007703"/>
    </source>
</evidence>
<accession>A0A328FFD3</accession>
<evidence type="ECO:0000313" key="6">
    <source>
        <dbReference type="Proteomes" id="UP000248798"/>
    </source>
</evidence>
<keyword evidence="7" id="KW-1185">Reference proteome</keyword>
<dbReference type="SUPFAM" id="SSF140566">
    <property type="entry name" value="FlgN-like"/>
    <property type="match status" value="1"/>
</dbReference>
<dbReference type="EMBL" id="CP036313">
    <property type="protein sequence ID" value="QBH12812.1"/>
    <property type="molecule type" value="Genomic_DNA"/>
</dbReference>
<protein>
    <submittedName>
        <fullName evidence="5">Flagellar biosynthesis protein FlgN</fullName>
    </submittedName>
</protein>
<dbReference type="GO" id="GO:0044780">
    <property type="term" value="P:bacterial-type flagellum assembly"/>
    <property type="evidence" value="ECO:0007669"/>
    <property type="project" value="InterPro"/>
</dbReference>
<dbReference type="RefSeq" id="WP_111954470.1">
    <property type="nucleotide sequence ID" value="NZ_CP036313.1"/>
</dbReference>
<dbReference type="AlphaFoldDB" id="A0A328FFD3"/>
<dbReference type="EMBL" id="QLNI01000008">
    <property type="protein sequence ID" value="RAM03049.1"/>
    <property type="molecule type" value="Genomic_DNA"/>
</dbReference>